<gene>
    <name evidence="1" type="ORF">CONPUDRAFT_85886</name>
</gene>
<dbReference type="Proteomes" id="UP000053558">
    <property type="component" value="Unassembled WGS sequence"/>
</dbReference>
<sequence length="260" mass="29743">MPAIQPPRKDPPPHPTVRDIGYAARTIVQCFQQHGLRCCVFGSAACVMYGAKLNRIPRDLDIVVFTTHLPEDLKRLLASTDRRFHLIPSKAPNSPSHIVLYFRLRGRRPDPAREPGSQRTLPRTLKVDLCVPGMLDLPFVPAWHMVCGPCEPCVPVVPLLVLLGLELRGWTDHRDSTKEKYREKTNDHVDDVERLLEVAVMGLNDEGEGRQKKARWKDVDWLPEQLRENVQRRVGEFVKERPGTVDWWRALGFEVVWGEG</sequence>
<dbReference type="KEGG" id="cput:CONPUDRAFT_85886"/>
<protein>
    <submittedName>
        <fullName evidence="1">Uncharacterized protein</fullName>
    </submittedName>
</protein>
<dbReference type="RefSeq" id="XP_007775430.1">
    <property type="nucleotide sequence ID" value="XM_007777240.1"/>
</dbReference>
<keyword evidence="2" id="KW-1185">Reference proteome</keyword>
<evidence type="ECO:0000313" key="1">
    <source>
        <dbReference type="EMBL" id="EIW74412.1"/>
    </source>
</evidence>
<dbReference type="Gene3D" id="3.30.460.40">
    <property type="match status" value="1"/>
</dbReference>
<proteinExistence type="predicted"/>
<organism evidence="1 2">
    <name type="scientific">Coniophora puteana (strain RWD-64-598)</name>
    <name type="common">Brown rot fungus</name>
    <dbReference type="NCBI Taxonomy" id="741705"/>
    <lineage>
        <taxon>Eukaryota</taxon>
        <taxon>Fungi</taxon>
        <taxon>Dikarya</taxon>
        <taxon>Basidiomycota</taxon>
        <taxon>Agaricomycotina</taxon>
        <taxon>Agaricomycetes</taxon>
        <taxon>Agaricomycetidae</taxon>
        <taxon>Boletales</taxon>
        <taxon>Coniophorineae</taxon>
        <taxon>Coniophoraceae</taxon>
        <taxon>Coniophora</taxon>
    </lineage>
</organism>
<dbReference type="OrthoDB" id="3051727at2759"/>
<reference evidence="2" key="1">
    <citation type="journal article" date="2012" name="Science">
        <title>The Paleozoic origin of enzymatic lignin decomposition reconstructed from 31 fungal genomes.</title>
        <authorList>
            <person name="Floudas D."/>
            <person name="Binder M."/>
            <person name="Riley R."/>
            <person name="Barry K."/>
            <person name="Blanchette R.A."/>
            <person name="Henrissat B."/>
            <person name="Martinez A.T."/>
            <person name="Otillar R."/>
            <person name="Spatafora J.W."/>
            <person name="Yadav J.S."/>
            <person name="Aerts A."/>
            <person name="Benoit I."/>
            <person name="Boyd A."/>
            <person name="Carlson A."/>
            <person name="Copeland A."/>
            <person name="Coutinho P.M."/>
            <person name="de Vries R.P."/>
            <person name="Ferreira P."/>
            <person name="Findley K."/>
            <person name="Foster B."/>
            <person name="Gaskell J."/>
            <person name="Glotzer D."/>
            <person name="Gorecki P."/>
            <person name="Heitman J."/>
            <person name="Hesse C."/>
            <person name="Hori C."/>
            <person name="Igarashi K."/>
            <person name="Jurgens J.A."/>
            <person name="Kallen N."/>
            <person name="Kersten P."/>
            <person name="Kohler A."/>
            <person name="Kuees U."/>
            <person name="Kumar T.K.A."/>
            <person name="Kuo A."/>
            <person name="LaButti K."/>
            <person name="Larrondo L.F."/>
            <person name="Lindquist E."/>
            <person name="Ling A."/>
            <person name="Lombard V."/>
            <person name="Lucas S."/>
            <person name="Lundell T."/>
            <person name="Martin R."/>
            <person name="McLaughlin D.J."/>
            <person name="Morgenstern I."/>
            <person name="Morin E."/>
            <person name="Murat C."/>
            <person name="Nagy L.G."/>
            <person name="Nolan M."/>
            <person name="Ohm R.A."/>
            <person name="Patyshakuliyeva A."/>
            <person name="Rokas A."/>
            <person name="Ruiz-Duenas F.J."/>
            <person name="Sabat G."/>
            <person name="Salamov A."/>
            <person name="Samejima M."/>
            <person name="Schmutz J."/>
            <person name="Slot J.C."/>
            <person name="St John F."/>
            <person name="Stenlid J."/>
            <person name="Sun H."/>
            <person name="Sun S."/>
            <person name="Syed K."/>
            <person name="Tsang A."/>
            <person name="Wiebenga A."/>
            <person name="Young D."/>
            <person name="Pisabarro A."/>
            <person name="Eastwood D.C."/>
            <person name="Martin F."/>
            <person name="Cullen D."/>
            <person name="Grigoriev I.V."/>
            <person name="Hibbett D.S."/>
        </authorList>
    </citation>
    <scope>NUCLEOTIDE SEQUENCE [LARGE SCALE GENOMIC DNA]</scope>
    <source>
        <strain evidence="2">RWD-64-598 SS2</strain>
    </source>
</reference>
<evidence type="ECO:0000313" key="2">
    <source>
        <dbReference type="Proteomes" id="UP000053558"/>
    </source>
</evidence>
<accession>R7SF87</accession>
<dbReference type="AlphaFoldDB" id="R7SF87"/>
<dbReference type="EMBL" id="JH711592">
    <property type="protein sequence ID" value="EIW74412.1"/>
    <property type="molecule type" value="Genomic_DNA"/>
</dbReference>
<dbReference type="eggNOG" id="ENOG502SQ2J">
    <property type="taxonomic scope" value="Eukaryota"/>
</dbReference>
<name>R7SF87_CONPW</name>
<dbReference type="OMA" id="IAIFESH"/>
<dbReference type="GeneID" id="19211035"/>